<dbReference type="GO" id="GO:0030170">
    <property type="term" value="F:pyridoxal phosphate binding"/>
    <property type="evidence" value="ECO:0007669"/>
    <property type="project" value="TreeGrafter"/>
</dbReference>
<evidence type="ECO:0000313" key="5">
    <source>
        <dbReference type="EMBL" id="SMO34193.1"/>
    </source>
</evidence>
<dbReference type="Gene3D" id="3.40.640.10">
    <property type="entry name" value="Type I PLP-dependent aspartate aminotransferase-like (Major domain)"/>
    <property type="match status" value="1"/>
</dbReference>
<gene>
    <name evidence="5" type="ORF">SAMN06269117_101128</name>
</gene>
<dbReference type="Pfam" id="PF01041">
    <property type="entry name" value="DegT_DnrJ_EryC1"/>
    <property type="match status" value="1"/>
</dbReference>
<dbReference type="Proteomes" id="UP000317315">
    <property type="component" value="Unassembled WGS sequence"/>
</dbReference>
<evidence type="ECO:0000256" key="4">
    <source>
        <dbReference type="RuleBase" id="RU004508"/>
    </source>
</evidence>
<proteinExistence type="inferred from homology"/>
<name>A0A521AHE4_9BACT</name>
<dbReference type="AlphaFoldDB" id="A0A521AHE4"/>
<dbReference type="GO" id="GO:0000271">
    <property type="term" value="P:polysaccharide biosynthetic process"/>
    <property type="evidence" value="ECO:0007669"/>
    <property type="project" value="TreeGrafter"/>
</dbReference>
<dbReference type="PANTHER" id="PTHR30244">
    <property type="entry name" value="TRANSAMINASE"/>
    <property type="match status" value="1"/>
</dbReference>
<comment type="similarity">
    <text evidence="1 4">Belongs to the DegT/DnrJ/EryC1 family.</text>
</comment>
<evidence type="ECO:0000256" key="1">
    <source>
        <dbReference type="ARBA" id="ARBA00037999"/>
    </source>
</evidence>
<dbReference type="InterPro" id="IPR015422">
    <property type="entry name" value="PyrdxlP-dep_Trfase_small"/>
</dbReference>
<dbReference type="PIRSF" id="PIRSF000390">
    <property type="entry name" value="PLP_StrS"/>
    <property type="match status" value="1"/>
</dbReference>
<dbReference type="SUPFAM" id="SSF53383">
    <property type="entry name" value="PLP-dependent transferases"/>
    <property type="match status" value="1"/>
</dbReference>
<dbReference type="EMBL" id="FXTM01000001">
    <property type="protein sequence ID" value="SMO34193.1"/>
    <property type="molecule type" value="Genomic_DNA"/>
</dbReference>
<evidence type="ECO:0000313" key="6">
    <source>
        <dbReference type="Proteomes" id="UP000317315"/>
    </source>
</evidence>
<reference evidence="5 6" key="1">
    <citation type="submission" date="2017-05" db="EMBL/GenBank/DDBJ databases">
        <authorList>
            <person name="Varghese N."/>
            <person name="Submissions S."/>
        </authorList>
    </citation>
    <scope>NUCLEOTIDE SEQUENCE [LARGE SCALE GENOMIC DNA]</scope>
    <source>
        <strain evidence="5 6">DSM 16304</strain>
    </source>
</reference>
<keyword evidence="3 4" id="KW-0663">Pyridoxal phosphate</keyword>
<organism evidence="5 6">
    <name type="scientific">Balnearium lithotrophicum</name>
    <dbReference type="NCBI Taxonomy" id="223788"/>
    <lineage>
        <taxon>Bacteria</taxon>
        <taxon>Pseudomonadati</taxon>
        <taxon>Aquificota</taxon>
        <taxon>Aquificia</taxon>
        <taxon>Desulfurobacteriales</taxon>
        <taxon>Desulfurobacteriaceae</taxon>
        <taxon>Balnearium</taxon>
    </lineage>
</organism>
<feature type="modified residue" description="N6-(pyridoxal phosphate)lysine" evidence="3">
    <location>
        <position position="182"/>
    </location>
</feature>
<keyword evidence="6" id="KW-1185">Reference proteome</keyword>
<protein>
    <submittedName>
        <fullName evidence="5">dTDP-4-amino-4,6-dideoxygalactose transaminase</fullName>
    </submittedName>
</protein>
<dbReference type="Gene3D" id="3.90.1150.10">
    <property type="entry name" value="Aspartate Aminotransferase, domain 1"/>
    <property type="match status" value="1"/>
</dbReference>
<evidence type="ECO:0000256" key="2">
    <source>
        <dbReference type="PIRSR" id="PIRSR000390-1"/>
    </source>
</evidence>
<accession>A0A521AHE4</accession>
<dbReference type="InterPro" id="IPR015424">
    <property type="entry name" value="PyrdxlP-dep_Trfase"/>
</dbReference>
<feature type="active site" description="Proton acceptor" evidence="2">
    <location>
        <position position="182"/>
    </location>
</feature>
<evidence type="ECO:0000256" key="3">
    <source>
        <dbReference type="PIRSR" id="PIRSR000390-2"/>
    </source>
</evidence>
<dbReference type="InterPro" id="IPR000653">
    <property type="entry name" value="DegT/StrS_aminotransferase"/>
</dbReference>
<sequence length="381" mass="44655">MKLVPRVKVYYGKEELLSAVNLFAKEITREDFERAFAQKFKNRFALFFPYGRVALYSFFKAMKIKHKEIICPAFTCNTVAQAIVLSGNIPVFVDCEENSFNMDIFQIEKVISPRTAAVIAVHMFGYPLDVVTLSEIVKYFQNKFGNKIYVVQDVAQSFGATFKGHLPTLFGDISIFGLGISKIINAIDGGMLTTNNEEIYSRTKEFFLSIAKECNWTRELKKFIKFLSYFILLRENFYWIVDLLEKKGFLSSVQKYYREDVIEFPNDWKTIPCNIQSRVGLVQLKKYDKIVELKRENAKHWMEITKNTDIFFFPYNPEATYSRCVGLSPRRDYWIKYFREKGFQLGKVNYLLPRMKAFSKYSKGNYKIAEVYNRQNLIFPS</sequence>
<dbReference type="RefSeq" id="WP_185954188.1">
    <property type="nucleotide sequence ID" value="NZ_FXTM01000001.1"/>
</dbReference>
<dbReference type="PANTHER" id="PTHR30244:SF34">
    <property type="entry name" value="DTDP-4-AMINO-4,6-DIDEOXYGALACTOSE TRANSAMINASE"/>
    <property type="match status" value="1"/>
</dbReference>
<dbReference type="GO" id="GO:0008483">
    <property type="term" value="F:transaminase activity"/>
    <property type="evidence" value="ECO:0007669"/>
    <property type="project" value="TreeGrafter"/>
</dbReference>
<dbReference type="InterPro" id="IPR015421">
    <property type="entry name" value="PyrdxlP-dep_Trfase_major"/>
</dbReference>